<dbReference type="RefSeq" id="WP_248655737.1">
    <property type="nucleotide sequence ID" value="NZ_CP096658.1"/>
</dbReference>
<keyword evidence="1" id="KW-1133">Transmembrane helix</keyword>
<evidence type="ECO:0000256" key="1">
    <source>
        <dbReference type="SAM" id="Phobius"/>
    </source>
</evidence>
<protein>
    <submittedName>
        <fullName evidence="2">Uncharacterized protein</fullName>
    </submittedName>
</protein>
<feature type="transmembrane region" description="Helical" evidence="1">
    <location>
        <begin position="12"/>
        <end position="31"/>
    </location>
</feature>
<sequence length="61" mass="6542">MSADAKRWRSVGVLLVGVVAWLALSVFPFQYGVVESGVLAGLLVLFGLFEFVLDEAVVGSR</sequence>
<evidence type="ECO:0000313" key="3">
    <source>
        <dbReference type="Proteomes" id="UP000830434"/>
    </source>
</evidence>
<dbReference type="AlphaFoldDB" id="A0A8U0ILV5"/>
<keyword evidence="1" id="KW-0472">Membrane</keyword>
<dbReference type="GeneID" id="72189052"/>
<proteinExistence type="predicted"/>
<keyword evidence="3" id="KW-1185">Reference proteome</keyword>
<organism evidence="2 3">
    <name type="scientific">Halorussus gelatinilyticus</name>
    <dbReference type="NCBI Taxonomy" id="2937524"/>
    <lineage>
        <taxon>Archaea</taxon>
        <taxon>Methanobacteriati</taxon>
        <taxon>Methanobacteriota</taxon>
        <taxon>Stenosarchaea group</taxon>
        <taxon>Halobacteria</taxon>
        <taxon>Halobacteriales</taxon>
        <taxon>Haladaptataceae</taxon>
        <taxon>Halorussus</taxon>
    </lineage>
</organism>
<gene>
    <name evidence="2" type="ORF">M0R88_04315</name>
</gene>
<accession>A0A8U0ILV5</accession>
<feature type="transmembrane region" description="Helical" evidence="1">
    <location>
        <begin position="37"/>
        <end position="58"/>
    </location>
</feature>
<dbReference type="EMBL" id="CP096658">
    <property type="protein sequence ID" value="UPW01332.1"/>
    <property type="molecule type" value="Genomic_DNA"/>
</dbReference>
<dbReference type="KEGG" id="haxz:M0R88_04315"/>
<name>A0A8U0ILV5_9EURY</name>
<dbReference type="Proteomes" id="UP000830434">
    <property type="component" value="Chromosome"/>
</dbReference>
<evidence type="ECO:0000313" key="2">
    <source>
        <dbReference type="EMBL" id="UPW01332.1"/>
    </source>
</evidence>
<reference evidence="2" key="1">
    <citation type="submission" date="2022-04" db="EMBL/GenBank/DDBJ databases">
        <title>Diverse halophilic archaea isolated from saline environments.</title>
        <authorList>
            <person name="Cui H.-L."/>
        </authorList>
    </citation>
    <scope>NUCLEOTIDE SEQUENCE</scope>
    <source>
        <strain evidence="2">XZYJT40</strain>
    </source>
</reference>
<keyword evidence="1" id="KW-0812">Transmembrane</keyword>